<dbReference type="AlphaFoldDB" id="A0A4Y2MET4"/>
<dbReference type="EMBL" id="BGPR01007205">
    <property type="protein sequence ID" value="GBN25139.1"/>
    <property type="molecule type" value="Genomic_DNA"/>
</dbReference>
<name>A0A4Y2MET4_ARAVE</name>
<evidence type="ECO:0000313" key="2">
    <source>
        <dbReference type="Proteomes" id="UP000499080"/>
    </source>
</evidence>
<reference evidence="1 2" key="1">
    <citation type="journal article" date="2019" name="Sci. Rep.">
        <title>Orb-weaving spider Araneus ventricosus genome elucidates the spidroin gene catalogue.</title>
        <authorList>
            <person name="Kono N."/>
            <person name="Nakamura H."/>
            <person name="Ohtoshi R."/>
            <person name="Moran D.A.P."/>
            <person name="Shinohara A."/>
            <person name="Yoshida Y."/>
            <person name="Fujiwara M."/>
            <person name="Mori M."/>
            <person name="Tomita M."/>
            <person name="Arakawa K."/>
        </authorList>
    </citation>
    <scope>NUCLEOTIDE SEQUENCE [LARGE SCALE GENOMIC DNA]</scope>
</reference>
<organism evidence="1 2">
    <name type="scientific">Araneus ventricosus</name>
    <name type="common">Orbweaver spider</name>
    <name type="synonym">Epeira ventricosa</name>
    <dbReference type="NCBI Taxonomy" id="182803"/>
    <lineage>
        <taxon>Eukaryota</taxon>
        <taxon>Metazoa</taxon>
        <taxon>Ecdysozoa</taxon>
        <taxon>Arthropoda</taxon>
        <taxon>Chelicerata</taxon>
        <taxon>Arachnida</taxon>
        <taxon>Araneae</taxon>
        <taxon>Araneomorphae</taxon>
        <taxon>Entelegynae</taxon>
        <taxon>Araneoidea</taxon>
        <taxon>Araneidae</taxon>
        <taxon>Araneus</taxon>
    </lineage>
</organism>
<proteinExistence type="predicted"/>
<sequence length="88" mass="9913">MKLQKKKEKSISYSYLSQEPHPFCTKGCNSFRLSGGFRYQQKLLMSIAARLWTEEVPCSNTGPEEYGPGSNSPRVCAMAATVWGNIYK</sequence>
<evidence type="ECO:0000313" key="1">
    <source>
        <dbReference type="EMBL" id="GBN25139.1"/>
    </source>
</evidence>
<comment type="caution">
    <text evidence="1">The sequence shown here is derived from an EMBL/GenBank/DDBJ whole genome shotgun (WGS) entry which is preliminary data.</text>
</comment>
<gene>
    <name evidence="1" type="ORF">AVEN_200190_1</name>
</gene>
<accession>A0A4Y2MET4</accession>
<keyword evidence="2" id="KW-1185">Reference proteome</keyword>
<protein>
    <submittedName>
        <fullName evidence="1">Uncharacterized protein</fullName>
    </submittedName>
</protein>
<dbReference type="Proteomes" id="UP000499080">
    <property type="component" value="Unassembled WGS sequence"/>
</dbReference>